<dbReference type="AlphaFoldDB" id="A0A816G3S9"/>
<dbReference type="Proteomes" id="UP000681722">
    <property type="component" value="Unassembled WGS sequence"/>
</dbReference>
<reference evidence="1" key="1">
    <citation type="submission" date="2021-02" db="EMBL/GenBank/DDBJ databases">
        <authorList>
            <person name="Nowell W R."/>
        </authorList>
    </citation>
    <scope>NUCLEOTIDE SEQUENCE</scope>
</reference>
<keyword evidence="3" id="KW-1185">Reference proteome</keyword>
<organism evidence="1 3">
    <name type="scientific">Didymodactylos carnosus</name>
    <dbReference type="NCBI Taxonomy" id="1234261"/>
    <lineage>
        <taxon>Eukaryota</taxon>
        <taxon>Metazoa</taxon>
        <taxon>Spiralia</taxon>
        <taxon>Gnathifera</taxon>
        <taxon>Rotifera</taxon>
        <taxon>Eurotatoria</taxon>
        <taxon>Bdelloidea</taxon>
        <taxon>Philodinida</taxon>
        <taxon>Philodinidae</taxon>
        <taxon>Didymodactylos</taxon>
    </lineage>
</organism>
<comment type="caution">
    <text evidence="1">The sequence shown here is derived from an EMBL/GenBank/DDBJ whole genome shotgun (WGS) entry which is preliminary data.</text>
</comment>
<dbReference type="EMBL" id="CAJNOQ010060391">
    <property type="protein sequence ID" value="CAF1670023.1"/>
    <property type="molecule type" value="Genomic_DNA"/>
</dbReference>
<sequence>MRVRPSVTVCSNVYVQVRPSHCHMT</sequence>
<proteinExistence type="predicted"/>
<feature type="non-terminal residue" evidence="1">
    <location>
        <position position="25"/>
    </location>
</feature>
<evidence type="ECO:0000313" key="3">
    <source>
        <dbReference type="Proteomes" id="UP000663829"/>
    </source>
</evidence>
<protein>
    <submittedName>
        <fullName evidence="1">Uncharacterized protein</fullName>
    </submittedName>
</protein>
<evidence type="ECO:0000313" key="2">
    <source>
        <dbReference type="EMBL" id="CAF4640280.1"/>
    </source>
</evidence>
<dbReference type="Proteomes" id="UP000663829">
    <property type="component" value="Unassembled WGS sequence"/>
</dbReference>
<accession>A0A816G3S9</accession>
<evidence type="ECO:0000313" key="1">
    <source>
        <dbReference type="EMBL" id="CAF1670023.1"/>
    </source>
</evidence>
<dbReference type="EMBL" id="CAJOBC010139465">
    <property type="protein sequence ID" value="CAF4640280.1"/>
    <property type="molecule type" value="Genomic_DNA"/>
</dbReference>
<gene>
    <name evidence="1" type="ORF">GPM918_LOCUS46280</name>
    <name evidence="2" type="ORF">SRO942_LOCUS50117</name>
</gene>
<name>A0A816G3S9_9BILA</name>